<dbReference type="GO" id="GO:0008270">
    <property type="term" value="F:zinc ion binding"/>
    <property type="evidence" value="ECO:0007669"/>
    <property type="project" value="UniProtKB-KW"/>
</dbReference>
<sequence length="221" mass="23963">MSIASLSPNHGLDSVPAEAASSPRRDGGSDANTTSGAQWTDADGRHRAQSREDVSGRRTRQPRSTSGTRRLRPGDGLGFQMIRRKADEANFPLFISRSPSARASPPPPPATSKALDKPTATATSTATTTRSPPDTPIATSKHSVRQVARNKQTSHHRHQQHHPHRKTDPPRKQRTDNARLECHACGTSETPEWRCGPDGHGTLCNVCGLVLAKKQRRKSGV</sequence>
<evidence type="ECO:0000256" key="3">
    <source>
        <dbReference type="ARBA" id="ARBA00022833"/>
    </source>
</evidence>
<dbReference type="GO" id="GO:0006355">
    <property type="term" value="P:regulation of DNA-templated transcription"/>
    <property type="evidence" value="ECO:0007669"/>
    <property type="project" value="InterPro"/>
</dbReference>
<name>A0A2S4KPB2_9HYPO</name>
<dbReference type="InterPro" id="IPR013088">
    <property type="entry name" value="Znf_NHR/GATA"/>
</dbReference>
<dbReference type="CDD" id="cd00202">
    <property type="entry name" value="ZnF_GATA"/>
    <property type="match status" value="1"/>
</dbReference>
<dbReference type="SUPFAM" id="SSF57716">
    <property type="entry name" value="Glucocorticoid receptor-like (DNA-binding domain)"/>
    <property type="match status" value="1"/>
</dbReference>
<dbReference type="InterPro" id="IPR051140">
    <property type="entry name" value="GATA_TF"/>
</dbReference>
<keyword evidence="2 4" id="KW-0863">Zinc-finger</keyword>
<dbReference type="EMBL" id="PKSG01000927">
    <property type="protein sequence ID" value="POR32014.1"/>
    <property type="molecule type" value="Genomic_DNA"/>
</dbReference>
<dbReference type="PROSITE" id="PS50114">
    <property type="entry name" value="GATA_ZN_FINGER_2"/>
    <property type="match status" value="1"/>
</dbReference>
<dbReference type="STRING" id="94208.A0A2S4KPB2"/>
<dbReference type="SMART" id="SM00401">
    <property type="entry name" value="ZnF_GATA"/>
    <property type="match status" value="1"/>
</dbReference>
<dbReference type="OrthoDB" id="2162994at2759"/>
<dbReference type="Proteomes" id="UP000237481">
    <property type="component" value="Unassembled WGS sequence"/>
</dbReference>
<dbReference type="PANTHER" id="PTHR45658:SF18">
    <property type="entry name" value="PROTEIN GAT2"/>
    <property type="match status" value="1"/>
</dbReference>
<protein>
    <submittedName>
        <fullName evidence="7">GATA-binding transcription factor</fullName>
    </submittedName>
</protein>
<evidence type="ECO:0000256" key="2">
    <source>
        <dbReference type="ARBA" id="ARBA00022771"/>
    </source>
</evidence>
<feature type="compositionally biased region" description="Low complexity" evidence="5">
    <location>
        <begin position="118"/>
        <end position="132"/>
    </location>
</feature>
<keyword evidence="3" id="KW-0862">Zinc</keyword>
<dbReference type="Pfam" id="PF00320">
    <property type="entry name" value="GATA"/>
    <property type="match status" value="1"/>
</dbReference>
<accession>A0A2S4KPB2</accession>
<comment type="caution">
    <text evidence="7">The sequence shown here is derived from an EMBL/GenBank/DDBJ whole genome shotgun (WGS) entry which is preliminary data.</text>
</comment>
<proteinExistence type="predicted"/>
<keyword evidence="8" id="KW-1185">Reference proteome</keyword>
<evidence type="ECO:0000256" key="4">
    <source>
        <dbReference type="PROSITE-ProRule" id="PRU00094"/>
    </source>
</evidence>
<evidence type="ECO:0000256" key="5">
    <source>
        <dbReference type="SAM" id="MobiDB-lite"/>
    </source>
</evidence>
<feature type="compositionally biased region" description="Basic residues" evidence="5">
    <location>
        <begin position="152"/>
        <end position="165"/>
    </location>
</feature>
<evidence type="ECO:0000313" key="8">
    <source>
        <dbReference type="Proteomes" id="UP000237481"/>
    </source>
</evidence>
<feature type="region of interest" description="Disordered" evidence="5">
    <location>
        <begin position="1"/>
        <end position="176"/>
    </location>
</feature>
<gene>
    <name evidence="7" type="ORF">TPAR_07757</name>
</gene>
<organism evidence="7 8">
    <name type="scientific">Tolypocladium paradoxum</name>
    <dbReference type="NCBI Taxonomy" id="94208"/>
    <lineage>
        <taxon>Eukaryota</taxon>
        <taxon>Fungi</taxon>
        <taxon>Dikarya</taxon>
        <taxon>Ascomycota</taxon>
        <taxon>Pezizomycotina</taxon>
        <taxon>Sordariomycetes</taxon>
        <taxon>Hypocreomycetidae</taxon>
        <taxon>Hypocreales</taxon>
        <taxon>Ophiocordycipitaceae</taxon>
        <taxon>Tolypocladium</taxon>
    </lineage>
</organism>
<evidence type="ECO:0000313" key="7">
    <source>
        <dbReference type="EMBL" id="POR32014.1"/>
    </source>
</evidence>
<keyword evidence="1" id="KW-0479">Metal-binding</keyword>
<evidence type="ECO:0000256" key="1">
    <source>
        <dbReference type="ARBA" id="ARBA00022723"/>
    </source>
</evidence>
<feature type="compositionally biased region" description="Basic and acidic residues" evidence="5">
    <location>
        <begin position="166"/>
        <end position="176"/>
    </location>
</feature>
<feature type="domain" description="GATA-type" evidence="6">
    <location>
        <begin position="176"/>
        <end position="209"/>
    </location>
</feature>
<reference evidence="7 8" key="1">
    <citation type="submission" date="2018-01" db="EMBL/GenBank/DDBJ databases">
        <title>Harnessing the power of phylogenomics to disentangle the directionality and signatures of interkingdom host jumping in the parasitic fungal genus Tolypocladium.</title>
        <authorList>
            <person name="Quandt C.A."/>
            <person name="Patterson W."/>
            <person name="Spatafora J.W."/>
        </authorList>
    </citation>
    <scope>NUCLEOTIDE SEQUENCE [LARGE SCALE GENOMIC DNA]</scope>
    <source>
        <strain evidence="7 8">NRBC 100945</strain>
    </source>
</reference>
<dbReference type="Gene3D" id="3.30.50.10">
    <property type="entry name" value="Erythroid Transcription Factor GATA-1, subunit A"/>
    <property type="match status" value="1"/>
</dbReference>
<feature type="compositionally biased region" description="Basic and acidic residues" evidence="5">
    <location>
        <begin position="42"/>
        <end position="56"/>
    </location>
</feature>
<dbReference type="InterPro" id="IPR000679">
    <property type="entry name" value="Znf_GATA"/>
</dbReference>
<dbReference type="GO" id="GO:0043565">
    <property type="term" value="F:sequence-specific DNA binding"/>
    <property type="evidence" value="ECO:0007669"/>
    <property type="project" value="InterPro"/>
</dbReference>
<evidence type="ECO:0000259" key="6">
    <source>
        <dbReference type="PROSITE" id="PS50114"/>
    </source>
</evidence>
<dbReference type="PANTHER" id="PTHR45658">
    <property type="entry name" value="GATA TRANSCRIPTION FACTOR"/>
    <property type="match status" value="1"/>
</dbReference>
<dbReference type="AlphaFoldDB" id="A0A2S4KPB2"/>